<name>A0A9X0I838_9ACTN</name>
<keyword evidence="2" id="KW-0378">Hydrolase</keyword>
<protein>
    <submittedName>
        <fullName evidence="2">Alpha/beta hydrolase</fullName>
    </submittedName>
</protein>
<dbReference type="InterPro" id="IPR000073">
    <property type="entry name" value="AB_hydrolase_1"/>
</dbReference>
<dbReference type="SUPFAM" id="SSF53474">
    <property type="entry name" value="alpha/beta-Hydrolases"/>
    <property type="match status" value="1"/>
</dbReference>
<dbReference type="InterPro" id="IPR050266">
    <property type="entry name" value="AB_hydrolase_sf"/>
</dbReference>
<keyword evidence="3" id="KW-1185">Reference proteome</keyword>
<organism evidence="2 3">
    <name type="scientific">Micromonospora maris</name>
    <dbReference type="NCBI Taxonomy" id="1003110"/>
    <lineage>
        <taxon>Bacteria</taxon>
        <taxon>Bacillati</taxon>
        <taxon>Actinomycetota</taxon>
        <taxon>Actinomycetes</taxon>
        <taxon>Micromonosporales</taxon>
        <taxon>Micromonosporaceae</taxon>
        <taxon>Micromonospora</taxon>
    </lineage>
</organism>
<dbReference type="RefSeq" id="WP_013731964.1">
    <property type="nucleotide sequence ID" value="NZ_LMWI01000001.1"/>
</dbReference>
<dbReference type="Gene3D" id="3.40.50.1820">
    <property type="entry name" value="alpha/beta hydrolase"/>
    <property type="match status" value="1"/>
</dbReference>
<dbReference type="OMA" id="SSTMWYP"/>
<evidence type="ECO:0000313" key="2">
    <source>
        <dbReference type="EMBL" id="KUJ48636.1"/>
    </source>
</evidence>
<gene>
    <name evidence="2" type="ORF">ADL17_06305</name>
</gene>
<dbReference type="Pfam" id="PF12697">
    <property type="entry name" value="Abhydrolase_6"/>
    <property type="match status" value="1"/>
</dbReference>
<dbReference type="GO" id="GO:0016787">
    <property type="term" value="F:hydrolase activity"/>
    <property type="evidence" value="ECO:0007669"/>
    <property type="project" value="UniProtKB-KW"/>
</dbReference>
<comment type="caution">
    <text evidence="2">The sequence shown here is derived from an EMBL/GenBank/DDBJ whole genome shotgun (WGS) entry which is preliminary data.</text>
</comment>
<accession>A0A9X0I838</accession>
<dbReference type="EMBL" id="LMWI01000001">
    <property type="protein sequence ID" value="KUJ48636.1"/>
    <property type="molecule type" value="Genomic_DNA"/>
</dbReference>
<dbReference type="Proteomes" id="UP000053246">
    <property type="component" value="Unassembled WGS sequence"/>
</dbReference>
<evidence type="ECO:0000313" key="3">
    <source>
        <dbReference type="Proteomes" id="UP000053246"/>
    </source>
</evidence>
<dbReference type="InterPro" id="IPR029058">
    <property type="entry name" value="AB_hydrolase_fold"/>
</dbReference>
<sequence length="302" mass="32500">MAKTRQTKVGRFTSDATRERFLQAYDVAMQAWPQPRQEFDVQTRFGTVRAYRHGAGQGQPLVLLHGAQGNSANWYRHVATLGEHHPVYALDSVDDPGRSVQSAPVQDSADDAAWIEETLAGLGLDGVHLVGMSYGGYLALAHAVHQPARLASVTLLDPGGLQKVPVKFYANLIAGALATLAPRSTRAWFADRLANAALVEPAEQLAPVMIAARYWRSGRAAAARPFTDDELRSIGVPVQLVVAERSSLLHPAQAVARAEALIASVRAEIVPGAGHGLPLERPEFVSRRILDFVASVGRLAGE</sequence>
<dbReference type="PANTHER" id="PTHR43798">
    <property type="entry name" value="MONOACYLGLYCEROL LIPASE"/>
    <property type="match status" value="1"/>
</dbReference>
<dbReference type="PANTHER" id="PTHR43798:SF33">
    <property type="entry name" value="HYDROLASE, PUTATIVE (AFU_ORTHOLOGUE AFUA_2G14860)-RELATED"/>
    <property type="match status" value="1"/>
</dbReference>
<dbReference type="GO" id="GO:0016020">
    <property type="term" value="C:membrane"/>
    <property type="evidence" value="ECO:0007669"/>
    <property type="project" value="TreeGrafter"/>
</dbReference>
<proteinExistence type="predicted"/>
<evidence type="ECO:0000259" key="1">
    <source>
        <dbReference type="Pfam" id="PF12697"/>
    </source>
</evidence>
<reference evidence="2 3" key="1">
    <citation type="submission" date="2015-10" db="EMBL/GenBank/DDBJ databases">
        <authorList>
            <person name="Ju K.-S."/>
            <person name="Doroghazi J.R."/>
            <person name="Metcalf W.W."/>
        </authorList>
    </citation>
    <scope>NUCLEOTIDE SEQUENCE [LARGE SCALE GENOMIC DNA]</scope>
    <source>
        <strain evidence="2 3">NRRL B-24793</strain>
    </source>
</reference>
<feature type="domain" description="AB hydrolase-1" evidence="1">
    <location>
        <begin position="61"/>
        <end position="286"/>
    </location>
</feature>
<dbReference type="AlphaFoldDB" id="A0A9X0I838"/>